<organism evidence="1 2">
    <name type="scientific">Peribacillus simplex</name>
    <dbReference type="NCBI Taxonomy" id="1478"/>
    <lineage>
        <taxon>Bacteria</taxon>
        <taxon>Bacillati</taxon>
        <taxon>Bacillota</taxon>
        <taxon>Bacilli</taxon>
        <taxon>Bacillales</taxon>
        <taxon>Bacillaceae</taxon>
        <taxon>Peribacillus</taxon>
    </lineage>
</organism>
<dbReference type="AlphaFoldDB" id="A0AAW7IDV2"/>
<proteinExistence type="predicted"/>
<name>A0AAW7IDV2_9BACI</name>
<dbReference type="EMBL" id="JAUCEY010000008">
    <property type="protein sequence ID" value="MDM5454315.1"/>
    <property type="molecule type" value="Genomic_DNA"/>
</dbReference>
<sequence>MKVGRFVVDIRDNFTGQWVEGKNNTYRGIVRVESGKCAFTTHFDTSLIRHYKA</sequence>
<accession>A0AAW7IDV2</accession>
<gene>
    <name evidence="1" type="ORF">QUF89_19525</name>
</gene>
<comment type="caution">
    <text evidence="1">The sequence shown here is derived from an EMBL/GenBank/DDBJ whole genome shotgun (WGS) entry which is preliminary data.</text>
</comment>
<protein>
    <submittedName>
        <fullName evidence="1">Uncharacterized protein</fullName>
    </submittedName>
</protein>
<evidence type="ECO:0000313" key="1">
    <source>
        <dbReference type="EMBL" id="MDM5454315.1"/>
    </source>
</evidence>
<evidence type="ECO:0000313" key="2">
    <source>
        <dbReference type="Proteomes" id="UP001234602"/>
    </source>
</evidence>
<reference evidence="1" key="1">
    <citation type="submission" date="2023-06" db="EMBL/GenBank/DDBJ databases">
        <title>Comparative genomics of Bacillaceae isolates and their secondary metabolite potential.</title>
        <authorList>
            <person name="Song L."/>
            <person name="Nielsen L.J."/>
            <person name="Mohite O."/>
            <person name="Xu X."/>
            <person name="Weber T."/>
            <person name="Kovacs A.T."/>
        </authorList>
    </citation>
    <scope>NUCLEOTIDE SEQUENCE</scope>
    <source>
        <strain evidence="1">D8_B_37</strain>
    </source>
</reference>
<dbReference type="Proteomes" id="UP001234602">
    <property type="component" value="Unassembled WGS sequence"/>
</dbReference>